<protein>
    <submittedName>
        <fullName evidence="1">Glycosyltransferase family 2 protein</fullName>
    </submittedName>
</protein>
<keyword evidence="2" id="KW-1185">Reference proteome</keyword>
<evidence type="ECO:0000313" key="1">
    <source>
        <dbReference type="EMBL" id="TGY00405.1"/>
    </source>
</evidence>
<comment type="caution">
    <text evidence="1">The sequence shown here is derived from an EMBL/GenBank/DDBJ whole genome shotgun (WGS) entry which is preliminary data.</text>
</comment>
<reference evidence="1" key="1">
    <citation type="submission" date="2019-04" db="EMBL/GenBank/DDBJ databases">
        <title>Microbes associate with the intestines of laboratory mice.</title>
        <authorList>
            <person name="Navarre W."/>
            <person name="Wong E."/>
            <person name="Huang K."/>
            <person name="Tropini C."/>
            <person name="Ng K."/>
            <person name="Yu B."/>
        </authorList>
    </citation>
    <scope>NUCLEOTIDE SEQUENCE</scope>
    <source>
        <strain evidence="1">NM72_1-8</strain>
    </source>
</reference>
<evidence type="ECO:0000313" key="2">
    <source>
        <dbReference type="Proteomes" id="UP000307720"/>
    </source>
</evidence>
<proteinExistence type="predicted"/>
<gene>
    <name evidence="1" type="ORF">E5357_02580</name>
</gene>
<dbReference type="EMBL" id="SRZB01000002">
    <property type="protein sequence ID" value="TGY00405.1"/>
    <property type="molecule type" value="Genomic_DNA"/>
</dbReference>
<sequence>MKLNLVMIVKNEERTLEKCLRAAKPLVDHMIIADTGSDDATREIASRMGAQVLEFPWIGDFSAARNFALSHSDADWNLVLDGDEILRPCSRDEIERNIQKHEEQWIGGVLLYNSYQDGEEIRVSTDVLPRLLPRGVCYRGIIHEQPDTSYPCFLLPLAIDHDGYLYVDKGERNLPYLERMVKENPGDGYCRFQLAYTLRNLKKTQESLVHFREFYRISPRGAEYRRQGIVLFLYTLMDAGDGRALLEALEVIQKEEKELARLSDFMFVCGLFYMKLVLSDVHRYLKYLPKIQECYLRCLEIGEQPWSRGVVGTGSFLANYNLGVWYEVSGQIEQAIRCYQAAAEEGYGPALRQMKNLEKKV</sequence>
<accession>A0AC61R3X6</accession>
<dbReference type="Proteomes" id="UP000307720">
    <property type="component" value="Unassembled WGS sequence"/>
</dbReference>
<name>A0AC61R3X6_9FIRM</name>
<organism evidence="1 2">
    <name type="scientific">Hominisplanchenecus murintestinalis</name>
    <dbReference type="NCBI Taxonomy" id="2941517"/>
    <lineage>
        <taxon>Bacteria</taxon>
        <taxon>Bacillati</taxon>
        <taxon>Bacillota</taxon>
        <taxon>Clostridia</taxon>
        <taxon>Lachnospirales</taxon>
        <taxon>Lachnospiraceae</taxon>
        <taxon>Hominisplanchenecus</taxon>
    </lineage>
</organism>